<evidence type="ECO:0000256" key="6">
    <source>
        <dbReference type="ARBA" id="ARBA00022801"/>
    </source>
</evidence>
<dbReference type="InterPro" id="IPR006474">
    <property type="entry name" value="Helicase_Cas3_CRISPR-ass_core"/>
</dbReference>
<dbReference type="NCBIfam" id="TIGR01596">
    <property type="entry name" value="cas3_HD"/>
    <property type="match status" value="1"/>
</dbReference>
<feature type="domain" description="Helicase ATP-binding" evidence="11">
    <location>
        <begin position="274"/>
        <end position="475"/>
    </location>
</feature>
<dbReference type="PROSITE" id="PS51192">
    <property type="entry name" value="HELICASE_ATP_BIND_1"/>
    <property type="match status" value="1"/>
</dbReference>
<dbReference type="Proteomes" id="UP000604066">
    <property type="component" value="Unassembled WGS sequence"/>
</dbReference>
<dbReference type="SUPFAM" id="SSF109604">
    <property type="entry name" value="HD-domain/PDEase-like"/>
    <property type="match status" value="1"/>
</dbReference>
<keyword evidence="4" id="KW-0479">Metal-binding</keyword>
<evidence type="ECO:0000259" key="12">
    <source>
        <dbReference type="PROSITE" id="PS51194"/>
    </source>
</evidence>
<dbReference type="NCBIfam" id="TIGR01587">
    <property type="entry name" value="cas3_core"/>
    <property type="match status" value="1"/>
</dbReference>
<dbReference type="EC" id="3.6.4.-" evidence="14"/>
<evidence type="ECO:0000256" key="5">
    <source>
        <dbReference type="ARBA" id="ARBA00022741"/>
    </source>
</evidence>
<accession>A0ABX2R9E0</accession>
<evidence type="ECO:0000256" key="2">
    <source>
        <dbReference type="ARBA" id="ARBA00009046"/>
    </source>
</evidence>
<dbReference type="SMART" id="SM00490">
    <property type="entry name" value="HELICc"/>
    <property type="match status" value="1"/>
</dbReference>
<dbReference type="InterPro" id="IPR006674">
    <property type="entry name" value="HD_domain"/>
</dbReference>
<reference evidence="14 15" key="1">
    <citation type="submission" date="2020-07" db="EMBL/GenBank/DDBJ databases">
        <title>Genomic Encyclopedia of Type Strains, Phase III (KMG-III): the genomes of soil and plant-associated and newly described type strains.</title>
        <authorList>
            <person name="Whitman W."/>
        </authorList>
    </citation>
    <scope>NUCLEOTIDE SEQUENCE [LARGE SCALE GENOMIC DNA]</scope>
    <source>
        <strain evidence="14 15">DSM 11255</strain>
    </source>
</reference>
<evidence type="ECO:0000256" key="10">
    <source>
        <dbReference type="ARBA" id="ARBA00038437"/>
    </source>
</evidence>
<dbReference type="CDD" id="cd09641">
    <property type="entry name" value="Cas3''_I"/>
    <property type="match status" value="1"/>
</dbReference>
<dbReference type="GO" id="GO:0004519">
    <property type="term" value="F:endonuclease activity"/>
    <property type="evidence" value="ECO:0007669"/>
    <property type="project" value="UniProtKB-KW"/>
</dbReference>
<comment type="caution">
    <text evidence="14">The sequence shown here is derived from an EMBL/GenBank/DDBJ whole genome shotgun (WGS) entry which is preliminary data.</text>
</comment>
<evidence type="ECO:0000313" key="14">
    <source>
        <dbReference type="EMBL" id="NYE56713.1"/>
    </source>
</evidence>
<keyword evidence="15" id="KW-1185">Reference proteome</keyword>
<gene>
    <name evidence="14" type="ORF">HDG70_000419</name>
</gene>
<keyword evidence="8" id="KW-0067">ATP-binding</keyword>
<name>A0ABX2R9E0_9THEO</name>
<dbReference type="InterPro" id="IPR003607">
    <property type="entry name" value="HD/PDEase_dom"/>
</dbReference>
<dbReference type="Gene3D" id="3.40.50.300">
    <property type="entry name" value="P-loop containing nucleotide triphosphate hydrolases"/>
    <property type="match status" value="2"/>
</dbReference>
<evidence type="ECO:0000256" key="8">
    <source>
        <dbReference type="ARBA" id="ARBA00022840"/>
    </source>
</evidence>
<dbReference type="PANTHER" id="PTHR47959">
    <property type="entry name" value="ATP-DEPENDENT RNA HELICASE RHLE-RELATED"/>
    <property type="match status" value="1"/>
</dbReference>
<keyword evidence="14" id="KW-0255">Endonuclease</keyword>
<feature type="domain" description="HD Cas3-type" evidence="13">
    <location>
        <begin position="23"/>
        <end position="204"/>
    </location>
</feature>
<evidence type="ECO:0000313" key="15">
    <source>
        <dbReference type="Proteomes" id="UP000604066"/>
    </source>
</evidence>
<evidence type="ECO:0000256" key="4">
    <source>
        <dbReference type="ARBA" id="ARBA00022723"/>
    </source>
</evidence>
<dbReference type="SMART" id="SM00487">
    <property type="entry name" value="DEXDc"/>
    <property type="match status" value="1"/>
</dbReference>
<dbReference type="Pfam" id="PF01966">
    <property type="entry name" value="HD"/>
    <property type="match status" value="1"/>
</dbReference>
<keyword evidence="7" id="KW-0347">Helicase</keyword>
<comment type="similarity">
    <text evidence="1">In the N-terminal section; belongs to the CRISPR-associated nuclease Cas3-HD family.</text>
</comment>
<dbReference type="PROSITE" id="PS51643">
    <property type="entry name" value="HD_CAS3"/>
    <property type="match status" value="1"/>
</dbReference>
<keyword evidence="3" id="KW-0540">Nuclease</keyword>
<dbReference type="EC" id="3.1.-.-" evidence="14"/>
<dbReference type="InterPro" id="IPR006483">
    <property type="entry name" value="CRISPR-assoc_Cas3_HD"/>
</dbReference>
<dbReference type="InterPro" id="IPR027417">
    <property type="entry name" value="P-loop_NTPase"/>
</dbReference>
<dbReference type="Gene3D" id="1.10.3210.30">
    <property type="match status" value="1"/>
</dbReference>
<dbReference type="InterPro" id="IPR014001">
    <property type="entry name" value="Helicase_ATP-bd"/>
</dbReference>
<dbReference type="SMART" id="SM00471">
    <property type="entry name" value="HDc"/>
    <property type="match status" value="1"/>
</dbReference>
<dbReference type="RefSeq" id="WP_028052914.1">
    <property type="nucleotide sequence ID" value="NZ_ATYG01000045.1"/>
</dbReference>
<keyword evidence="5" id="KW-0547">Nucleotide-binding</keyword>
<evidence type="ECO:0000256" key="9">
    <source>
        <dbReference type="ARBA" id="ARBA00023118"/>
    </source>
</evidence>
<protein>
    <submittedName>
        <fullName evidence="14">CRISPR-associated endonuclease/helicase Cas3</fullName>
        <ecNumber evidence="14">3.1.-.-</ecNumber>
        <ecNumber evidence="14">3.6.4.-</ecNumber>
    </submittedName>
</protein>
<comment type="similarity">
    <text evidence="10">Belongs to the DEAD box helicase family.</text>
</comment>
<evidence type="ECO:0000259" key="13">
    <source>
        <dbReference type="PROSITE" id="PS51643"/>
    </source>
</evidence>
<evidence type="ECO:0000256" key="3">
    <source>
        <dbReference type="ARBA" id="ARBA00022722"/>
    </source>
</evidence>
<dbReference type="InterPro" id="IPR001650">
    <property type="entry name" value="Helicase_C-like"/>
</dbReference>
<dbReference type="PANTHER" id="PTHR47959:SF16">
    <property type="entry name" value="CRISPR-ASSOCIATED NUCLEASE_HELICASE CAS3-RELATED"/>
    <property type="match status" value="1"/>
</dbReference>
<dbReference type="PROSITE" id="PS51194">
    <property type="entry name" value="HELICASE_CTER"/>
    <property type="match status" value="1"/>
</dbReference>
<sequence>MFIFISQSSSTLVNYSCLNDVLAKDDGETLIEHTEKVVKVLMELKTLFKNAGIYFDDDLLFEKVYIAGLLHDLGKIMPGFQIAVQNKSHWDFRHEIASLFLIDDIYINGKKLDDDEIIDIYTIIVTHHKSLKDLKENWIGDIEKSFIEVTKGKINEGIVELAKLLEIDLLPARRAYRDIFLEYVDYVKTTYNSLTGNTLDLDIIKNYSESRFFQRFCGIYDMVQDSKRKHKLIFMIGLMKSADHLASAGQTEIIKINSNFKIFEKGIRLYSTQEKASKIKGDVLLIGPTGSGKTEAALSWAKNNMKGSGNDRIFYLLPNIASINKMVERLQNIFGKDKVVPVHSKTAFKICKDFIEEKTFEELSEEEKHKINKNVCQQKSLIRKIHFPVKVATIYQLLKNAYYIGDYEINFAELYNARVIVDEIHAYDKEAVCKLIIFLKFLKENFNTKIMIMSATIPTNLQKFIIKKLGIENVLKMEDEELASFNRHIVFRLPGTLMEYVDEIAFKVRSGKKILVVANTVETAQNLYKILKDKLSGSCIKEEDIKLLHSHFILKDRDKIEEKVGDYKLLVATQVVEVSLNISYDELYTEPAPLDALLQRFGRINRFREKKEPAPVFIVEKDVNEKGYPYRDREVVEKTLKLFKESPVKLEEKAIQKMLDEVYSSYDYEVFLDPRIYNYLNELLTEKYDNKDLRKQFYEEFDGITVYPFVFKDKVVELIDSKDFYELELYKISLKLGTVQGLMKKGLIEQEKINGIPINFVKCYYDSEIGLDKNRPLEIKKVIEKDFM</sequence>
<proteinExistence type="inferred from homology"/>
<keyword evidence="9" id="KW-0051">Antiviral defense</keyword>
<dbReference type="Pfam" id="PF22590">
    <property type="entry name" value="Cas3-like_C_2"/>
    <property type="match status" value="1"/>
</dbReference>
<dbReference type="InterPro" id="IPR038257">
    <property type="entry name" value="CRISPR-assoc_Cas3_HD_sf"/>
</dbReference>
<evidence type="ECO:0000256" key="7">
    <source>
        <dbReference type="ARBA" id="ARBA00022806"/>
    </source>
</evidence>
<dbReference type="InterPro" id="IPR050079">
    <property type="entry name" value="DEAD_box_RNA_helicase"/>
</dbReference>
<dbReference type="InterPro" id="IPR054712">
    <property type="entry name" value="Cas3-like_dom"/>
</dbReference>
<dbReference type="GO" id="GO:0016787">
    <property type="term" value="F:hydrolase activity"/>
    <property type="evidence" value="ECO:0007669"/>
    <property type="project" value="UniProtKB-KW"/>
</dbReference>
<dbReference type="Pfam" id="PF00270">
    <property type="entry name" value="DEAD"/>
    <property type="match status" value="1"/>
</dbReference>
<organism evidence="14 15">
    <name type="scientific">Carboxydothermus ferrireducens DSM 11255</name>
    <dbReference type="NCBI Taxonomy" id="1119529"/>
    <lineage>
        <taxon>Bacteria</taxon>
        <taxon>Bacillati</taxon>
        <taxon>Bacillota</taxon>
        <taxon>Clostridia</taxon>
        <taxon>Thermoanaerobacterales</taxon>
        <taxon>Thermoanaerobacteraceae</taxon>
        <taxon>Carboxydothermus</taxon>
    </lineage>
</organism>
<comment type="similarity">
    <text evidence="2">In the central section; belongs to the CRISPR-associated helicase Cas3 family.</text>
</comment>
<dbReference type="EMBL" id="JACCBS010000001">
    <property type="protein sequence ID" value="NYE56713.1"/>
    <property type="molecule type" value="Genomic_DNA"/>
</dbReference>
<keyword evidence="6 14" id="KW-0378">Hydrolase</keyword>
<evidence type="ECO:0000259" key="11">
    <source>
        <dbReference type="PROSITE" id="PS51192"/>
    </source>
</evidence>
<dbReference type="InterPro" id="IPR011545">
    <property type="entry name" value="DEAD/DEAH_box_helicase_dom"/>
</dbReference>
<feature type="domain" description="Helicase C-terminal" evidence="12">
    <location>
        <begin position="500"/>
        <end position="654"/>
    </location>
</feature>
<evidence type="ECO:0000256" key="1">
    <source>
        <dbReference type="ARBA" id="ARBA00006847"/>
    </source>
</evidence>
<dbReference type="SUPFAM" id="SSF52540">
    <property type="entry name" value="P-loop containing nucleoside triphosphate hydrolases"/>
    <property type="match status" value="1"/>
</dbReference>